<protein>
    <submittedName>
        <fullName evidence="8">GMC family oxidoreductase</fullName>
    </submittedName>
</protein>
<comment type="caution">
    <text evidence="8">The sequence shown here is derived from an EMBL/GenBank/DDBJ whole genome shotgun (WGS) entry which is preliminary data.</text>
</comment>
<comment type="cofactor">
    <cofactor evidence="1">
        <name>FAD</name>
        <dbReference type="ChEBI" id="CHEBI:57692"/>
    </cofactor>
</comment>
<feature type="domain" description="Glucose-methanol-choline oxidoreductase N-terminal" evidence="6">
    <location>
        <begin position="289"/>
        <end position="403"/>
    </location>
</feature>
<gene>
    <name evidence="8" type="ORF">ICL07_12470</name>
</gene>
<evidence type="ECO:0000256" key="3">
    <source>
        <dbReference type="ARBA" id="ARBA00022630"/>
    </source>
</evidence>
<dbReference type="SUPFAM" id="SSF51905">
    <property type="entry name" value="FAD/NAD(P)-binding domain"/>
    <property type="match status" value="1"/>
</dbReference>
<comment type="similarity">
    <text evidence="2">Belongs to the GMC oxidoreductase family.</text>
</comment>
<evidence type="ECO:0000256" key="5">
    <source>
        <dbReference type="ARBA" id="ARBA00023002"/>
    </source>
</evidence>
<dbReference type="PANTHER" id="PTHR42784:SF1">
    <property type="entry name" value="PYRANOSE 2-OXIDASE"/>
    <property type="match status" value="1"/>
</dbReference>
<keyword evidence="3" id="KW-0285">Flavoprotein</keyword>
<dbReference type="RefSeq" id="WP_188088230.1">
    <property type="nucleotide sequence ID" value="NZ_JACVFC010000001.1"/>
</dbReference>
<dbReference type="Proteomes" id="UP000659124">
    <property type="component" value="Unassembled WGS sequence"/>
</dbReference>
<dbReference type="InterPro" id="IPR051473">
    <property type="entry name" value="P2Ox-like"/>
</dbReference>
<evidence type="ECO:0000313" key="9">
    <source>
        <dbReference type="Proteomes" id="UP000659124"/>
    </source>
</evidence>
<keyword evidence="5" id="KW-0560">Oxidoreductase</keyword>
<organism evidence="8 9">
    <name type="scientific">Chitinophaga qingshengii</name>
    <dbReference type="NCBI Taxonomy" id="1569794"/>
    <lineage>
        <taxon>Bacteria</taxon>
        <taxon>Pseudomonadati</taxon>
        <taxon>Bacteroidota</taxon>
        <taxon>Chitinophagia</taxon>
        <taxon>Chitinophagales</taxon>
        <taxon>Chitinophagaceae</taxon>
        <taxon>Chitinophaga</taxon>
    </lineage>
</organism>
<dbReference type="PANTHER" id="PTHR42784">
    <property type="entry name" value="PYRANOSE 2-OXIDASE"/>
    <property type="match status" value="1"/>
</dbReference>
<feature type="domain" description="Glucose-methanol-choline oxidoreductase C-terminal" evidence="7">
    <location>
        <begin position="496"/>
        <end position="635"/>
    </location>
</feature>
<dbReference type="Pfam" id="PF13450">
    <property type="entry name" value="NAD_binding_8"/>
    <property type="match status" value="1"/>
</dbReference>
<dbReference type="Pfam" id="PF05199">
    <property type="entry name" value="GMC_oxred_C"/>
    <property type="match status" value="1"/>
</dbReference>
<evidence type="ECO:0000313" key="8">
    <source>
        <dbReference type="EMBL" id="MBC9931195.1"/>
    </source>
</evidence>
<evidence type="ECO:0000256" key="1">
    <source>
        <dbReference type="ARBA" id="ARBA00001974"/>
    </source>
</evidence>
<dbReference type="EMBL" id="JACVFC010000001">
    <property type="protein sequence ID" value="MBC9931195.1"/>
    <property type="molecule type" value="Genomic_DNA"/>
</dbReference>
<evidence type="ECO:0000256" key="4">
    <source>
        <dbReference type="ARBA" id="ARBA00022827"/>
    </source>
</evidence>
<accession>A0ABR7TNI5</accession>
<evidence type="ECO:0000259" key="6">
    <source>
        <dbReference type="Pfam" id="PF00732"/>
    </source>
</evidence>
<dbReference type="InterPro" id="IPR007867">
    <property type="entry name" value="GMC_OxRtase_C"/>
</dbReference>
<sequence>MENTEYDVIIVGSGIAGCVMAKTLTQAGKKVLLLEAGLSAGINLDKNGNFYNYVDYLNTYYKANAKVPNSPYPNIKDAPSPNVLDIQATPSVDKGYYVQEGELPFASDFLRGPGGTTLHWLGSTPRMLPNDFQMKTNYNVAVDWPITYNELVPYYEMAELEIGVAGDASVQPNANEYTKGYEFPMKKIPQSYLDQKFMALVDKVNKGEHPVQIDKKKVTIGLTSTPQGRNAVPNEKYPYIDVMWNAEQQKLVMTKHMYWSGKDRAFKELDKKEKYQYLPVGAVWDPNTGQRCEGNASCVPICPVQAKYNALKSLAKADESKLTIKTQSVASKVLHNGEKTQITGVVYKTYAFGDDAIEYKEVIATAKIYVLAANAIENAKILLASEAANSSKQVGCNLMDHLCLLTWGLLPEKGYPFRGPGSTTNISSFRDTDTRKDHSAWICPVDNWGWGWPKFSPGSDVQDAVKEKKFGKELRNHLSDVLPRQLLLHYECEQLPNKDNRVSIKDEYRDALGNHRPVIKYNVSDYEIKAFAAAKAINDQLFKAAGIKDFTKYGEKDENGKFKNPDIVTPPRSKEIYNFWGAGHIVGTHRMGKDADKSVVDKNLCTWDHNNLYLVGCGNMPTLGTSNPTLTMLALTFKAAEAILKKI</sequence>
<dbReference type="InterPro" id="IPR000172">
    <property type="entry name" value="GMC_OxRdtase_N"/>
</dbReference>
<keyword evidence="4" id="KW-0274">FAD</keyword>
<dbReference type="Gene3D" id="3.50.50.60">
    <property type="entry name" value="FAD/NAD(P)-binding domain"/>
    <property type="match status" value="2"/>
</dbReference>
<dbReference type="InterPro" id="IPR036188">
    <property type="entry name" value="FAD/NAD-bd_sf"/>
</dbReference>
<keyword evidence="9" id="KW-1185">Reference proteome</keyword>
<reference evidence="8 9" key="1">
    <citation type="submission" date="2020-09" db="EMBL/GenBank/DDBJ databases">
        <title>Genome sequences of type strains of Chitinophaga qingshengii and Chitinophaga varians.</title>
        <authorList>
            <person name="Kittiwongwattana C."/>
        </authorList>
    </citation>
    <scope>NUCLEOTIDE SEQUENCE [LARGE SCALE GENOMIC DNA]</scope>
    <source>
        <strain evidence="8 9">JCM 30026</strain>
    </source>
</reference>
<evidence type="ECO:0000256" key="2">
    <source>
        <dbReference type="ARBA" id="ARBA00010790"/>
    </source>
</evidence>
<evidence type="ECO:0000259" key="7">
    <source>
        <dbReference type="Pfam" id="PF05199"/>
    </source>
</evidence>
<proteinExistence type="inferred from homology"/>
<name>A0ABR7TNI5_9BACT</name>
<dbReference type="Pfam" id="PF00732">
    <property type="entry name" value="GMC_oxred_N"/>
    <property type="match status" value="1"/>
</dbReference>